<dbReference type="RefSeq" id="WP_132280931.1">
    <property type="nucleotide sequence ID" value="NZ_JAOBST010000029.1"/>
</dbReference>
<comment type="caution">
    <text evidence="1">The sequence shown here is derived from an EMBL/GenBank/DDBJ whole genome shotgun (WGS) entry which is preliminary data.</text>
</comment>
<evidence type="ECO:0000313" key="2">
    <source>
        <dbReference type="Proteomes" id="UP000295710"/>
    </source>
</evidence>
<accession>A0A4R4FAL8</accession>
<reference evidence="1 2" key="1">
    <citation type="journal article" date="2016" name="Nat. Microbiol.">
        <title>The Mouse Intestinal Bacterial Collection (miBC) provides host-specific insight into cultured diversity and functional potential of the gut microbiota.</title>
        <authorList>
            <person name="Lagkouvardos I."/>
            <person name="Pukall R."/>
            <person name="Abt B."/>
            <person name="Foesel B.U."/>
            <person name="Meier-Kolthoff J.P."/>
            <person name="Kumar N."/>
            <person name="Bresciani A."/>
            <person name="Martinez I."/>
            <person name="Just S."/>
            <person name="Ziegler C."/>
            <person name="Brugiroux S."/>
            <person name="Garzetti D."/>
            <person name="Wenning M."/>
            <person name="Bui T.P."/>
            <person name="Wang J."/>
            <person name="Hugenholtz F."/>
            <person name="Plugge C.M."/>
            <person name="Peterson D.A."/>
            <person name="Hornef M.W."/>
            <person name="Baines J.F."/>
            <person name="Smidt H."/>
            <person name="Walter J."/>
            <person name="Kristiansen K."/>
            <person name="Nielsen H.B."/>
            <person name="Haller D."/>
            <person name="Overmann J."/>
            <person name="Stecher B."/>
            <person name="Clavel T."/>
        </authorList>
    </citation>
    <scope>NUCLEOTIDE SEQUENCE [LARGE SCALE GENOMIC DNA]</scope>
    <source>
        <strain evidence="1 2">DSM 28560</strain>
    </source>
</reference>
<evidence type="ECO:0000313" key="1">
    <source>
        <dbReference type="EMBL" id="TDA20331.1"/>
    </source>
</evidence>
<proteinExistence type="predicted"/>
<evidence type="ECO:0008006" key="3">
    <source>
        <dbReference type="Google" id="ProtNLM"/>
    </source>
</evidence>
<gene>
    <name evidence="1" type="ORF">E1963_17715</name>
</gene>
<dbReference type="AlphaFoldDB" id="A0A4R4FAL8"/>
<keyword evidence="2" id="KW-1185">Reference proteome</keyword>
<protein>
    <recommendedName>
        <fullName evidence="3">Protein kinase domain-containing protein</fullName>
    </recommendedName>
</protein>
<sequence>MENLKNSYLDYNYTVLAPLQEKEPCTTYLVKNASSGALAVRKQVSGAQFPIYQKMTILDHPNLARQYHHLHRCRPEAHRL</sequence>
<dbReference type="EMBL" id="SMMX01000024">
    <property type="protein sequence ID" value="TDA20331.1"/>
    <property type="molecule type" value="Genomic_DNA"/>
</dbReference>
<organism evidence="1 2">
    <name type="scientific">Extibacter muris</name>
    <dbReference type="NCBI Taxonomy" id="1796622"/>
    <lineage>
        <taxon>Bacteria</taxon>
        <taxon>Bacillati</taxon>
        <taxon>Bacillota</taxon>
        <taxon>Clostridia</taxon>
        <taxon>Lachnospirales</taxon>
        <taxon>Lachnospiraceae</taxon>
        <taxon>Extibacter</taxon>
    </lineage>
</organism>
<dbReference type="Proteomes" id="UP000295710">
    <property type="component" value="Unassembled WGS sequence"/>
</dbReference>
<name>A0A4R4FAL8_9FIRM</name>